<evidence type="ECO:0000313" key="2">
    <source>
        <dbReference type="EMBL" id="OEH79516.1"/>
    </source>
</evidence>
<dbReference type="VEuPathDB" id="ToxoDB:cyc_08160"/>
<reference evidence="2 3" key="1">
    <citation type="journal article" date="2016" name="BMC Genomics">
        <title>Comparative genomics reveals Cyclospora cayetanensis possesses coccidia-like metabolism and invasion components but unique surface antigens.</title>
        <authorList>
            <person name="Liu S."/>
            <person name="Wang L."/>
            <person name="Zheng H."/>
            <person name="Xu Z."/>
            <person name="Roellig D.M."/>
            <person name="Li N."/>
            <person name="Frace M.A."/>
            <person name="Tang K."/>
            <person name="Arrowood M.J."/>
            <person name="Moss D.M."/>
            <person name="Zhang L."/>
            <person name="Feng Y."/>
            <person name="Xiao L."/>
        </authorList>
    </citation>
    <scope>NUCLEOTIDE SEQUENCE [LARGE SCALE GENOMIC DNA]</scope>
    <source>
        <strain evidence="2 3">CHN_HEN01</strain>
    </source>
</reference>
<name>A0A1D3D7T0_9EIME</name>
<gene>
    <name evidence="2" type="ORF">cyc_08160</name>
</gene>
<keyword evidence="3" id="KW-1185">Reference proteome</keyword>
<feature type="region of interest" description="Disordered" evidence="1">
    <location>
        <begin position="1"/>
        <end position="22"/>
    </location>
</feature>
<dbReference type="AlphaFoldDB" id="A0A1D3D7T0"/>
<sequence length="171" mass="19243">MSATSFAALPTTSAARSTEHNSPWMQKLQTKWYRSKSRGLEQATQVNIIAYSKGEASVRFCGIRLALVLEQPKTGSVPSTRSPMYRRRPSSKQQHYSLRQGDIFPLRLLTWQNASSLLESADCRALAGKPDTMDLLMERGRHTEMVADSLLFLVQCERTTSEDGLTPIFFI</sequence>
<protein>
    <submittedName>
        <fullName evidence="2">Uncharacterized protein</fullName>
    </submittedName>
</protein>
<dbReference type="InParanoid" id="A0A1D3D7T0"/>
<comment type="caution">
    <text evidence="2">The sequence shown here is derived from an EMBL/GenBank/DDBJ whole genome shotgun (WGS) entry which is preliminary data.</text>
</comment>
<dbReference type="Proteomes" id="UP000095192">
    <property type="component" value="Unassembled WGS sequence"/>
</dbReference>
<evidence type="ECO:0000256" key="1">
    <source>
        <dbReference type="SAM" id="MobiDB-lite"/>
    </source>
</evidence>
<accession>A0A1D3D7T0</accession>
<dbReference type="EMBL" id="JROU02000361">
    <property type="protein sequence ID" value="OEH79516.1"/>
    <property type="molecule type" value="Genomic_DNA"/>
</dbReference>
<proteinExistence type="predicted"/>
<organism evidence="2 3">
    <name type="scientific">Cyclospora cayetanensis</name>
    <dbReference type="NCBI Taxonomy" id="88456"/>
    <lineage>
        <taxon>Eukaryota</taxon>
        <taxon>Sar</taxon>
        <taxon>Alveolata</taxon>
        <taxon>Apicomplexa</taxon>
        <taxon>Conoidasida</taxon>
        <taxon>Coccidia</taxon>
        <taxon>Eucoccidiorida</taxon>
        <taxon>Eimeriorina</taxon>
        <taxon>Eimeriidae</taxon>
        <taxon>Cyclospora</taxon>
    </lineage>
</organism>
<evidence type="ECO:0000313" key="3">
    <source>
        <dbReference type="Proteomes" id="UP000095192"/>
    </source>
</evidence>